<proteinExistence type="predicted"/>
<feature type="region of interest" description="Disordered" evidence="1">
    <location>
        <begin position="1"/>
        <end position="30"/>
    </location>
</feature>
<gene>
    <name evidence="2" type="ORF">GCM10010393_09120</name>
</gene>
<dbReference type="EMBL" id="BAAASR010000003">
    <property type="protein sequence ID" value="GAA2480690.1"/>
    <property type="molecule type" value="Genomic_DNA"/>
</dbReference>
<sequence length="50" mass="5574">MRTGDEASAIRARPYRPTPGEVTDAVPAPEETDYDYAIERCDFVNGRARS</sequence>
<name>A0ABN3LD48_9ACTN</name>
<reference evidence="2 3" key="1">
    <citation type="journal article" date="2019" name="Int. J. Syst. Evol. Microbiol.">
        <title>The Global Catalogue of Microorganisms (GCM) 10K type strain sequencing project: providing services to taxonomists for standard genome sequencing and annotation.</title>
        <authorList>
            <consortium name="The Broad Institute Genomics Platform"/>
            <consortium name="The Broad Institute Genome Sequencing Center for Infectious Disease"/>
            <person name="Wu L."/>
            <person name="Ma J."/>
        </authorList>
    </citation>
    <scope>NUCLEOTIDE SEQUENCE [LARGE SCALE GENOMIC DNA]</scope>
    <source>
        <strain evidence="2 3">JCM 5062</strain>
    </source>
</reference>
<evidence type="ECO:0000313" key="3">
    <source>
        <dbReference type="Proteomes" id="UP001499942"/>
    </source>
</evidence>
<evidence type="ECO:0000313" key="2">
    <source>
        <dbReference type="EMBL" id="GAA2480690.1"/>
    </source>
</evidence>
<accession>A0ABN3LD48</accession>
<dbReference type="Proteomes" id="UP001499942">
    <property type="component" value="Unassembled WGS sequence"/>
</dbReference>
<comment type="caution">
    <text evidence="2">The sequence shown here is derived from an EMBL/GenBank/DDBJ whole genome shotgun (WGS) entry which is preliminary data.</text>
</comment>
<evidence type="ECO:0000256" key="1">
    <source>
        <dbReference type="SAM" id="MobiDB-lite"/>
    </source>
</evidence>
<organism evidence="2 3">
    <name type="scientific">Streptomyces gobitricini</name>
    <dbReference type="NCBI Taxonomy" id="68211"/>
    <lineage>
        <taxon>Bacteria</taxon>
        <taxon>Bacillati</taxon>
        <taxon>Actinomycetota</taxon>
        <taxon>Actinomycetes</taxon>
        <taxon>Kitasatosporales</taxon>
        <taxon>Streptomycetaceae</taxon>
        <taxon>Streptomyces</taxon>
    </lineage>
</organism>
<keyword evidence="3" id="KW-1185">Reference proteome</keyword>
<protein>
    <submittedName>
        <fullName evidence="2">Uncharacterized protein</fullName>
    </submittedName>
</protein>